<evidence type="ECO:0000313" key="3">
    <source>
        <dbReference type="Proteomes" id="UP001152759"/>
    </source>
</evidence>
<organism evidence="2 3">
    <name type="scientific">Bemisia tabaci</name>
    <name type="common">Sweetpotato whitefly</name>
    <name type="synonym">Aleurodes tabaci</name>
    <dbReference type="NCBI Taxonomy" id="7038"/>
    <lineage>
        <taxon>Eukaryota</taxon>
        <taxon>Metazoa</taxon>
        <taxon>Ecdysozoa</taxon>
        <taxon>Arthropoda</taxon>
        <taxon>Hexapoda</taxon>
        <taxon>Insecta</taxon>
        <taxon>Pterygota</taxon>
        <taxon>Neoptera</taxon>
        <taxon>Paraneoptera</taxon>
        <taxon>Hemiptera</taxon>
        <taxon>Sternorrhyncha</taxon>
        <taxon>Aleyrodoidea</taxon>
        <taxon>Aleyrodidae</taxon>
        <taxon>Aleyrodinae</taxon>
        <taxon>Bemisia</taxon>
    </lineage>
</organism>
<proteinExistence type="predicted"/>
<dbReference type="KEGG" id="btab:109034048"/>
<feature type="compositionally biased region" description="Low complexity" evidence="1">
    <location>
        <begin position="362"/>
        <end position="412"/>
    </location>
</feature>
<accession>A0A9P0F6L9</accession>
<dbReference type="Proteomes" id="UP001152759">
    <property type="component" value="Chromosome 8"/>
</dbReference>
<keyword evidence="3" id="KW-1185">Reference proteome</keyword>
<evidence type="ECO:0000313" key="2">
    <source>
        <dbReference type="EMBL" id="CAH0394206.1"/>
    </source>
</evidence>
<gene>
    <name evidence="2" type="ORF">BEMITA_LOCUS12532</name>
</gene>
<reference evidence="2" key="1">
    <citation type="submission" date="2021-12" db="EMBL/GenBank/DDBJ databases">
        <authorList>
            <person name="King R."/>
        </authorList>
    </citation>
    <scope>NUCLEOTIDE SEQUENCE</scope>
</reference>
<feature type="compositionally biased region" description="Basic and acidic residues" evidence="1">
    <location>
        <begin position="220"/>
        <end position="265"/>
    </location>
</feature>
<protein>
    <submittedName>
        <fullName evidence="2">Uncharacterized protein</fullName>
    </submittedName>
</protein>
<name>A0A9P0F6L9_BEMTA</name>
<dbReference type="EMBL" id="OU963869">
    <property type="protein sequence ID" value="CAH0394206.1"/>
    <property type="molecule type" value="Genomic_DNA"/>
</dbReference>
<feature type="compositionally biased region" description="Basic and acidic residues" evidence="1">
    <location>
        <begin position="442"/>
        <end position="456"/>
    </location>
</feature>
<feature type="region of interest" description="Disordered" evidence="1">
    <location>
        <begin position="220"/>
        <end position="273"/>
    </location>
</feature>
<feature type="compositionally biased region" description="Low complexity" evidence="1">
    <location>
        <begin position="315"/>
        <end position="340"/>
    </location>
</feature>
<feature type="region of interest" description="Disordered" evidence="1">
    <location>
        <begin position="306"/>
        <end position="553"/>
    </location>
</feature>
<dbReference type="AlphaFoldDB" id="A0A9P0F6L9"/>
<sequence length="553" mass="60536">MMEFKIITVKIFKQSSPISAALQKFNCSPSKLLKKMNSRSASNGFLWRVLTSTRHGSHAVQTSNFLSHSTTKPYGDQNLPTSFIKAETLDIPRLLGVRSPDIMLMVKLENYDIAETPHIKFLEDKTNSSTSYLVSICCLIRNAFKNFSLWDLASFVSSAKKFKLANPPAEATSVTIIRDDETDPYTMQETVNQIINRSMRPEYTLNSPVVLLKKTSRADCRDKGGKQSDTGNAKECEAGDTSNSDRNKTPERKDGTKSDSGHESAEDPSPSKCEPGFCQFPNEKFTLRCPDTQPPANCSNCGAFSPGKSTASGESACSREPSCSSPSSGCQSPGSGSLSPERIVSGSSSGECPDRCSPPGTPASSYSGSPRSSSTHGSCRSCLTPGSSAASARSRSSARSSNSNRSNASSVRSLEEIPNFPEEGGWASLPDDIDAGLEEEMCERNRPRDDYWDRWRRPVQSQSRNPPPQANYYPRLYYEEVTYEPSPEPSAPRQKSPPFRVYEDPEGYEPASSIHRSRTSRGMPSPISVEGSARVNPMRSYNSPPLHGPDSKQ</sequence>
<evidence type="ECO:0000256" key="1">
    <source>
        <dbReference type="SAM" id="MobiDB-lite"/>
    </source>
</evidence>
<feature type="compositionally biased region" description="Acidic residues" evidence="1">
    <location>
        <begin position="431"/>
        <end position="441"/>
    </location>
</feature>